<dbReference type="GO" id="GO:0006749">
    <property type="term" value="P:glutathione metabolic process"/>
    <property type="evidence" value="ECO:0007669"/>
    <property type="project" value="TreeGrafter"/>
</dbReference>
<dbReference type="GO" id="GO:0004364">
    <property type="term" value="F:glutathione transferase activity"/>
    <property type="evidence" value="ECO:0007669"/>
    <property type="project" value="UniProtKB-EC"/>
</dbReference>
<dbReference type="InterPro" id="IPR036249">
    <property type="entry name" value="Thioredoxin-like_sf"/>
</dbReference>
<comment type="catalytic activity">
    <reaction evidence="8">
        <text>RX + glutathione = an S-substituted glutathione + a halide anion + H(+)</text>
        <dbReference type="Rhea" id="RHEA:16437"/>
        <dbReference type="ChEBI" id="CHEBI:15378"/>
        <dbReference type="ChEBI" id="CHEBI:16042"/>
        <dbReference type="ChEBI" id="CHEBI:17792"/>
        <dbReference type="ChEBI" id="CHEBI:57925"/>
        <dbReference type="ChEBI" id="CHEBI:90779"/>
        <dbReference type="EC" id="2.5.1.18"/>
    </reaction>
</comment>
<dbReference type="Pfam" id="PF14497">
    <property type="entry name" value="GST_C_3"/>
    <property type="match status" value="1"/>
</dbReference>
<evidence type="ECO:0000256" key="6">
    <source>
        <dbReference type="ARBA" id="ARBA00022679"/>
    </source>
</evidence>
<dbReference type="SUPFAM" id="SSF47616">
    <property type="entry name" value="GST C-terminal domain-like"/>
    <property type="match status" value="1"/>
</dbReference>
<dbReference type="InterPro" id="IPR004045">
    <property type="entry name" value="Glutathione_S-Trfase_N"/>
</dbReference>
<dbReference type="InterPro" id="IPR010987">
    <property type="entry name" value="Glutathione-S-Trfase_C-like"/>
</dbReference>
<organism evidence="11">
    <name type="scientific">Perinereis nuntia</name>
    <name type="common">Polychaete worm</name>
    <name type="synonym">Lycoris nuntia</name>
    <dbReference type="NCBI Taxonomy" id="460893"/>
    <lineage>
        <taxon>Eukaryota</taxon>
        <taxon>Metazoa</taxon>
        <taxon>Spiralia</taxon>
        <taxon>Lophotrochozoa</taxon>
        <taxon>Annelida</taxon>
        <taxon>Polychaeta</taxon>
        <taxon>Errantia</taxon>
        <taxon>Phyllodocida</taxon>
        <taxon>Nereididae</taxon>
        <taxon>Perinereis</taxon>
    </lineage>
</organism>
<dbReference type="InterPro" id="IPR040079">
    <property type="entry name" value="Glutathione_S-Trfase"/>
</dbReference>
<evidence type="ECO:0000259" key="9">
    <source>
        <dbReference type="PROSITE" id="PS50404"/>
    </source>
</evidence>
<evidence type="ECO:0000256" key="2">
    <source>
        <dbReference type="ARBA" id="ARBA00005861"/>
    </source>
</evidence>
<evidence type="ECO:0000256" key="5">
    <source>
        <dbReference type="ARBA" id="ARBA00012452"/>
    </source>
</evidence>
<comment type="similarity">
    <text evidence="3">Belongs to the GST superfamily. Pi family.</text>
</comment>
<evidence type="ECO:0000256" key="4">
    <source>
        <dbReference type="ARBA" id="ARBA00011738"/>
    </source>
</evidence>
<feature type="non-terminal residue" evidence="11">
    <location>
        <position position="1"/>
    </location>
</feature>
<dbReference type="InterPro" id="IPR004046">
    <property type="entry name" value="GST_C"/>
</dbReference>
<dbReference type="PANTHER" id="PTHR11571:SF222">
    <property type="entry name" value="GLUTATHIONE TRANSFERASE"/>
    <property type="match status" value="1"/>
</dbReference>
<evidence type="ECO:0000256" key="7">
    <source>
        <dbReference type="ARBA" id="ARBA00032759"/>
    </source>
</evidence>
<dbReference type="PROSITE" id="PS50405">
    <property type="entry name" value="GST_CTER"/>
    <property type="match status" value="1"/>
</dbReference>
<feature type="non-terminal residue" evidence="11">
    <location>
        <position position="171"/>
    </location>
</feature>
<sequence>KFTLGLDFPNLPYYMDDEVKLSQSNAIIRYIARKYNLYGSNDREVTLMDMLSEEIFDVRAKIFRFLYHAKTKEEVENAKKENIEFLMKKLEQCEKYLGDKKWLIGDKLTYVDFLWYDILDHYIYAYQDGLKNFPKLQAYHNRFEQLPAIKAYMTSDEFIKTPRGPLGHYPG</sequence>
<dbReference type="PROSITE" id="PS50404">
    <property type="entry name" value="GST_NTER"/>
    <property type="match status" value="1"/>
</dbReference>
<evidence type="ECO:0000313" key="11">
    <source>
        <dbReference type="EMBL" id="AEI70674.1"/>
    </source>
</evidence>
<evidence type="ECO:0000256" key="1">
    <source>
        <dbReference type="ARBA" id="ARBA00003701"/>
    </source>
</evidence>
<dbReference type="EMBL" id="HM625731">
    <property type="protein sequence ID" value="AEI70674.1"/>
    <property type="molecule type" value="mRNA"/>
</dbReference>
<dbReference type="EC" id="2.5.1.18" evidence="5"/>
<evidence type="ECO:0000259" key="10">
    <source>
        <dbReference type="PROSITE" id="PS50405"/>
    </source>
</evidence>
<reference evidence="11" key="1">
    <citation type="submission" date="2010-06" db="EMBL/GenBank/DDBJ databases">
        <authorList>
            <person name="Won E.-J."/>
            <person name="Rhee J.-S."/>
            <person name="Lee J.-S."/>
        </authorList>
    </citation>
    <scope>NUCLEOTIDE SEQUENCE</scope>
    <source>
        <strain evidence="11">Pn_GST03</strain>
    </source>
</reference>
<dbReference type="FunFam" id="1.20.1050.10:FF:000020">
    <property type="entry name" value="Glutathione S-transferase P 1"/>
    <property type="match status" value="1"/>
</dbReference>
<comment type="similarity">
    <text evidence="2">Belongs to the GST superfamily. Mu family.</text>
</comment>
<dbReference type="Gene3D" id="1.20.1050.130">
    <property type="match status" value="1"/>
</dbReference>
<dbReference type="InterPro" id="IPR036282">
    <property type="entry name" value="Glutathione-S-Trfase_C_sf"/>
</dbReference>
<comment type="function">
    <text evidence="1">Conjugation of reduced glutathione to a wide number of exogenous and endogenous hydrophobic electrophiles.</text>
</comment>
<accession>F8RKT8</accession>
<dbReference type="Pfam" id="PF02798">
    <property type="entry name" value="GST_N"/>
    <property type="match status" value="1"/>
</dbReference>
<protein>
    <recommendedName>
        <fullName evidence="5">glutathione transferase</fullName>
        <ecNumber evidence="5">2.5.1.18</ecNumber>
    </recommendedName>
    <alternativeName>
        <fullName evidence="7">GST class-pi</fullName>
    </alternativeName>
</protein>
<dbReference type="InterPro" id="IPR050213">
    <property type="entry name" value="GST_superfamily"/>
</dbReference>
<evidence type="ECO:0000256" key="8">
    <source>
        <dbReference type="ARBA" id="ARBA00047960"/>
    </source>
</evidence>
<keyword evidence="6" id="KW-0808">Transferase</keyword>
<proteinExistence type="evidence at transcript level"/>
<comment type="subunit">
    <text evidence="4">Homodimer.</text>
</comment>
<name>F8RKT8_PERNU</name>
<dbReference type="PANTHER" id="PTHR11571">
    <property type="entry name" value="GLUTATHIONE S-TRANSFERASE"/>
    <property type="match status" value="1"/>
</dbReference>
<dbReference type="SUPFAM" id="SSF52833">
    <property type="entry name" value="Thioredoxin-like"/>
    <property type="match status" value="1"/>
</dbReference>
<dbReference type="SFLD" id="SFLDS00019">
    <property type="entry name" value="Glutathione_Transferase_(cytos"/>
    <property type="match status" value="1"/>
</dbReference>
<feature type="domain" description="GST N-terminal" evidence="9">
    <location>
        <begin position="1"/>
        <end position="39"/>
    </location>
</feature>
<evidence type="ECO:0000256" key="3">
    <source>
        <dbReference type="ARBA" id="ARBA00007297"/>
    </source>
</evidence>
<feature type="domain" description="GST C-terminal" evidence="10">
    <location>
        <begin position="41"/>
        <end position="163"/>
    </location>
</feature>
<dbReference type="AlphaFoldDB" id="F8RKT8"/>